<dbReference type="Gene3D" id="1.10.760.10">
    <property type="entry name" value="Cytochrome c-like domain"/>
    <property type="match status" value="1"/>
</dbReference>
<dbReference type="InterPro" id="IPR009056">
    <property type="entry name" value="Cyt_c-like_dom"/>
</dbReference>
<dbReference type="SUPFAM" id="SSF46626">
    <property type="entry name" value="Cytochrome c"/>
    <property type="match status" value="1"/>
</dbReference>
<dbReference type="GO" id="GO:0009055">
    <property type="term" value="F:electron transfer activity"/>
    <property type="evidence" value="ECO:0007669"/>
    <property type="project" value="InterPro"/>
</dbReference>
<organism evidence="5">
    <name type="scientific">marine metagenome</name>
    <dbReference type="NCBI Taxonomy" id="408172"/>
    <lineage>
        <taxon>unclassified sequences</taxon>
        <taxon>metagenomes</taxon>
        <taxon>ecological metagenomes</taxon>
    </lineage>
</organism>
<dbReference type="GO" id="GO:0020037">
    <property type="term" value="F:heme binding"/>
    <property type="evidence" value="ECO:0007669"/>
    <property type="project" value="InterPro"/>
</dbReference>
<dbReference type="InterPro" id="IPR036909">
    <property type="entry name" value="Cyt_c-like_dom_sf"/>
</dbReference>
<evidence type="ECO:0000256" key="1">
    <source>
        <dbReference type="ARBA" id="ARBA00022617"/>
    </source>
</evidence>
<dbReference type="Pfam" id="PF07635">
    <property type="entry name" value="PSCyt1"/>
    <property type="match status" value="1"/>
</dbReference>
<proteinExistence type="predicted"/>
<sequence>MNIVGSVVFSLEAMARVVSILLCVLTCAVHAGTPEAMSLLKANCFSCHNPNKKKGGLDLTTRTATLRGSEEGKVLLPGKASASRLIQVLQSAADPHMPPKGQLSPSAIGALEKWVNAGAKWNASLLKDRARPTHD</sequence>
<dbReference type="EMBL" id="UINC01222010">
    <property type="protein sequence ID" value="SVE50595.1"/>
    <property type="molecule type" value="Genomic_DNA"/>
</dbReference>
<keyword evidence="2" id="KW-0479">Metal-binding</keyword>
<reference evidence="5" key="1">
    <citation type="submission" date="2018-05" db="EMBL/GenBank/DDBJ databases">
        <authorList>
            <person name="Lanie J.A."/>
            <person name="Ng W.-L."/>
            <person name="Kazmierczak K.M."/>
            <person name="Andrzejewski T.M."/>
            <person name="Davidsen T.M."/>
            <person name="Wayne K.J."/>
            <person name="Tettelin H."/>
            <person name="Glass J.I."/>
            <person name="Rusch D."/>
            <person name="Podicherti R."/>
            <person name="Tsui H.-C.T."/>
            <person name="Winkler M.E."/>
        </authorList>
    </citation>
    <scope>NUCLEOTIDE SEQUENCE</scope>
</reference>
<feature type="domain" description="Cytochrome c" evidence="4">
    <location>
        <begin position="31"/>
        <end position="119"/>
    </location>
</feature>
<dbReference type="AlphaFoldDB" id="A0A383E2H0"/>
<dbReference type="GO" id="GO:0046872">
    <property type="term" value="F:metal ion binding"/>
    <property type="evidence" value="ECO:0007669"/>
    <property type="project" value="UniProtKB-KW"/>
</dbReference>
<evidence type="ECO:0000313" key="5">
    <source>
        <dbReference type="EMBL" id="SVE50595.1"/>
    </source>
</evidence>
<gene>
    <name evidence="5" type="ORF">METZ01_LOCUS503449</name>
</gene>
<evidence type="ECO:0000259" key="4">
    <source>
        <dbReference type="PROSITE" id="PS51007"/>
    </source>
</evidence>
<accession>A0A383E2H0</accession>
<protein>
    <recommendedName>
        <fullName evidence="4">Cytochrome c domain-containing protein</fullName>
    </recommendedName>
</protein>
<dbReference type="InterPro" id="IPR011429">
    <property type="entry name" value="Cyt_c_Planctomycete-type"/>
</dbReference>
<evidence type="ECO:0000256" key="2">
    <source>
        <dbReference type="ARBA" id="ARBA00022723"/>
    </source>
</evidence>
<feature type="non-terminal residue" evidence="5">
    <location>
        <position position="135"/>
    </location>
</feature>
<name>A0A383E2H0_9ZZZZ</name>
<keyword evidence="1" id="KW-0349">Heme</keyword>
<dbReference type="PROSITE" id="PS51007">
    <property type="entry name" value="CYTC"/>
    <property type="match status" value="1"/>
</dbReference>
<keyword evidence="3" id="KW-0408">Iron</keyword>
<evidence type="ECO:0000256" key="3">
    <source>
        <dbReference type="ARBA" id="ARBA00023004"/>
    </source>
</evidence>
<dbReference type="PANTHER" id="PTHR35889">
    <property type="entry name" value="CYCLOINULO-OLIGOSACCHARIDE FRUCTANOTRANSFERASE-RELATED"/>
    <property type="match status" value="1"/>
</dbReference>
<dbReference type="PANTHER" id="PTHR35889:SF3">
    <property type="entry name" value="F-BOX DOMAIN-CONTAINING PROTEIN"/>
    <property type="match status" value="1"/>
</dbReference>